<sequence length="648" mass="71011">MVSRFLAYATLVSLALSEASARIPLAGNEDYAYTRNLTGMQKREDNSMADQSLTITFSTGSGDSLKEYLSPNGPMFKRYFLKGDWGLGNMNSTPVAVTVFNVDGEVSCASLNLQVEAFAAADDVWDTSFLKVVILQTTTSFHVNADVAECLKGLIGDLIVKSGNATSDVKGVGLAHVEGNIIPHGPYMATTINGDLTLTEVYRSYRDEAQACTAGIITTIDNTFVDLSGTVPGMNTISIPVPSRLYSINRTDSLPLAGLRIVVKDIYDLAGLRTGCGNRAYYNTYQPRSKTAVSIQRLIDQTGSIRCVLTILELMANGVFGMRPTWGSLSLEGVMPLEPILDTAGFLCRDPTLATKFSRAWYGDSLVEKYDSFPKTLHFPTSSWTFSSDSLTSPLYNRFRRALTDLIKPTTVDSLSDESVWNNTGQFATHSNTSVDSYLGVGYGIMIDYNQWNTFGAPWFTDYAAQNDGRTPFVAPSPRIRWAYGRVNVTANDYQEAVSRKQEYAEWFNSNVLVPDNRTCSDSVYVTTWTGNDARPSYRDTYSGPPSAGLFGYGIYNYAGVPQLNIPIGQVPYNSSVTNHVEYLPVTVSLNAARGCDYMLWDIAAALPSTLEGPASHVMRKATHNGLIDDEVGFAHAYIMTMLIELLS</sequence>
<evidence type="ECO:0000313" key="2">
    <source>
        <dbReference type="Proteomes" id="UP001227268"/>
    </source>
</evidence>
<keyword evidence="2" id="KW-1185">Reference proteome</keyword>
<comment type="caution">
    <text evidence="1">The sequence shown here is derived from an EMBL/GenBank/DDBJ whole genome shotgun (WGS) entry which is preliminary data.</text>
</comment>
<organism evidence="1 2">
    <name type="scientific">Naganishia friedmannii</name>
    <dbReference type="NCBI Taxonomy" id="89922"/>
    <lineage>
        <taxon>Eukaryota</taxon>
        <taxon>Fungi</taxon>
        <taxon>Dikarya</taxon>
        <taxon>Basidiomycota</taxon>
        <taxon>Agaricomycotina</taxon>
        <taxon>Tremellomycetes</taxon>
        <taxon>Filobasidiales</taxon>
        <taxon>Filobasidiaceae</taxon>
        <taxon>Naganishia</taxon>
    </lineage>
</organism>
<dbReference type="Proteomes" id="UP001227268">
    <property type="component" value="Unassembled WGS sequence"/>
</dbReference>
<accession>A0ACC2VTA9</accession>
<evidence type="ECO:0000313" key="1">
    <source>
        <dbReference type="EMBL" id="KAJ9101876.1"/>
    </source>
</evidence>
<dbReference type="EMBL" id="JASBWT010000009">
    <property type="protein sequence ID" value="KAJ9101876.1"/>
    <property type="molecule type" value="Genomic_DNA"/>
</dbReference>
<reference evidence="1" key="1">
    <citation type="submission" date="2023-04" db="EMBL/GenBank/DDBJ databases">
        <title>Draft Genome sequencing of Naganishia species isolated from polar environments using Oxford Nanopore Technology.</title>
        <authorList>
            <person name="Leo P."/>
            <person name="Venkateswaran K."/>
        </authorList>
    </citation>
    <scope>NUCLEOTIDE SEQUENCE</scope>
    <source>
        <strain evidence="1">MNA-CCFEE 5423</strain>
    </source>
</reference>
<name>A0ACC2VTA9_9TREE</name>
<protein>
    <submittedName>
        <fullName evidence="1">Uncharacterized protein</fullName>
    </submittedName>
</protein>
<proteinExistence type="predicted"/>
<gene>
    <name evidence="1" type="ORF">QFC21_003216</name>
</gene>